<dbReference type="PANTHER" id="PTHR10183:SF379">
    <property type="entry name" value="CALPAIN-5"/>
    <property type="match status" value="1"/>
</dbReference>
<dbReference type="Proteomes" id="UP001209570">
    <property type="component" value="Unassembled WGS sequence"/>
</dbReference>
<dbReference type="PRINTS" id="PR00704">
    <property type="entry name" value="CALPAIN"/>
</dbReference>
<keyword evidence="2" id="KW-0645">Protease</keyword>
<evidence type="ECO:0000256" key="3">
    <source>
        <dbReference type="ARBA" id="ARBA00022801"/>
    </source>
</evidence>
<name>A0AAD5LDI1_PYTIN</name>
<dbReference type="Pfam" id="PF00648">
    <property type="entry name" value="Peptidase_C2"/>
    <property type="match status" value="1"/>
</dbReference>
<dbReference type="InterPro" id="IPR022684">
    <property type="entry name" value="Calpain_cysteine_protease"/>
</dbReference>
<evidence type="ECO:0000256" key="6">
    <source>
        <dbReference type="SAM" id="MobiDB-lite"/>
    </source>
</evidence>
<dbReference type="GO" id="GO:0006508">
    <property type="term" value="P:proteolysis"/>
    <property type="evidence" value="ECO:0007669"/>
    <property type="project" value="UniProtKB-KW"/>
</dbReference>
<evidence type="ECO:0000256" key="2">
    <source>
        <dbReference type="ARBA" id="ARBA00022670"/>
    </source>
</evidence>
<reference evidence="8" key="1">
    <citation type="submission" date="2021-12" db="EMBL/GenBank/DDBJ databases">
        <title>Prjna785345.</title>
        <authorList>
            <person name="Rujirawat T."/>
            <person name="Krajaejun T."/>
        </authorList>
    </citation>
    <scope>NUCLEOTIDE SEQUENCE</scope>
    <source>
        <strain evidence="8">Pi057C3</strain>
    </source>
</reference>
<accession>A0AAD5LDI1</accession>
<sequence length="217" mass="24279">MEKATEREPIDADSASDALAFRTPKRKTRPVDSRSPGKEDEDVFFQSPRKARRTLSKAGIYGFSKSKAGKPYFARCRDPNELWVALLEKAYAKLHGSYEALIGGFVDVALNDLTGMCSEQVILRDGFPGFGEDPFAPAKSTQALSGKPDQYEMKEPAAKCDAYYRLYKEKDRVDFKRGIRHETLPPAIIPGSVINGIDEDGKLKMTTFLKSFIKKEL</sequence>
<keyword evidence="9" id="KW-1185">Reference proteome</keyword>
<evidence type="ECO:0000256" key="1">
    <source>
        <dbReference type="ARBA" id="ARBA00007623"/>
    </source>
</evidence>
<dbReference type="PANTHER" id="PTHR10183">
    <property type="entry name" value="CALPAIN"/>
    <property type="match status" value="1"/>
</dbReference>
<dbReference type="SUPFAM" id="SSF54001">
    <property type="entry name" value="Cysteine proteinases"/>
    <property type="match status" value="1"/>
</dbReference>
<feature type="domain" description="Calpain catalytic" evidence="7">
    <location>
        <begin position="69"/>
        <end position="125"/>
    </location>
</feature>
<proteinExistence type="inferred from homology"/>
<dbReference type="GO" id="GO:0004198">
    <property type="term" value="F:calcium-dependent cysteine-type endopeptidase activity"/>
    <property type="evidence" value="ECO:0007669"/>
    <property type="project" value="InterPro"/>
</dbReference>
<evidence type="ECO:0000256" key="4">
    <source>
        <dbReference type="ARBA" id="ARBA00022807"/>
    </source>
</evidence>
<evidence type="ECO:0000259" key="7">
    <source>
        <dbReference type="PROSITE" id="PS50203"/>
    </source>
</evidence>
<dbReference type="EMBL" id="JAKCXM010000263">
    <property type="protein sequence ID" value="KAJ0397181.1"/>
    <property type="molecule type" value="Genomic_DNA"/>
</dbReference>
<keyword evidence="3" id="KW-0378">Hydrolase</keyword>
<organism evidence="8 9">
    <name type="scientific">Pythium insidiosum</name>
    <name type="common">Pythiosis disease agent</name>
    <dbReference type="NCBI Taxonomy" id="114742"/>
    <lineage>
        <taxon>Eukaryota</taxon>
        <taxon>Sar</taxon>
        <taxon>Stramenopiles</taxon>
        <taxon>Oomycota</taxon>
        <taxon>Peronosporomycetes</taxon>
        <taxon>Pythiales</taxon>
        <taxon>Pythiaceae</taxon>
        <taxon>Pythium</taxon>
    </lineage>
</organism>
<comment type="caution">
    <text evidence="5">Lacks conserved residue(s) required for the propagation of feature annotation.</text>
</comment>
<comment type="caution">
    <text evidence="8">The sequence shown here is derived from an EMBL/GenBank/DDBJ whole genome shotgun (WGS) entry which is preliminary data.</text>
</comment>
<feature type="compositionally biased region" description="Basic and acidic residues" evidence="6">
    <location>
        <begin position="29"/>
        <end position="38"/>
    </location>
</feature>
<evidence type="ECO:0000313" key="9">
    <source>
        <dbReference type="Proteomes" id="UP001209570"/>
    </source>
</evidence>
<dbReference type="AlphaFoldDB" id="A0AAD5LDI1"/>
<feature type="compositionally biased region" description="Basic and acidic residues" evidence="6">
    <location>
        <begin position="1"/>
        <end position="10"/>
    </location>
</feature>
<comment type="similarity">
    <text evidence="1">Belongs to the peptidase C2 family.</text>
</comment>
<gene>
    <name evidence="8" type="ORF">P43SY_005108</name>
</gene>
<evidence type="ECO:0000313" key="8">
    <source>
        <dbReference type="EMBL" id="KAJ0397181.1"/>
    </source>
</evidence>
<evidence type="ECO:0000256" key="5">
    <source>
        <dbReference type="PROSITE-ProRule" id="PRU00239"/>
    </source>
</evidence>
<dbReference type="PROSITE" id="PS50203">
    <property type="entry name" value="CALPAIN_CAT"/>
    <property type="match status" value="1"/>
</dbReference>
<dbReference type="InterPro" id="IPR038765">
    <property type="entry name" value="Papain-like_cys_pep_sf"/>
</dbReference>
<keyword evidence="4" id="KW-0788">Thiol protease</keyword>
<protein>
    <recommendedName>
        <fullName evidence="7">Calpain catalytic domain-containing protein</fullName>
    </recommendedName>
</protein>
<feature type="region of interest" description="Disordered" evidence="6">
    <location>
        <begin position="1"/>
        <end position="46"/>
    </location>
</feature>
<dbReference type="InterPro" id="IPR001300">
    <property type="entry name" value="Peptidase_C2_calpain_cat"/>
</dbReference>